<dbReference type="SUPFAM" id="SSF56219">
    <property type="entry name" value="DNase I-like"/>
    <property type="match status" value="1"/>
</dbReference>
<dbReference type="AlphaFoldDB" id="A0A0B7NE66"/>
<reference evidence="2 3" key="1">
    <citation type="submission" date="2014-09" db="EMBL/GenBank/DDBJ databases">
        <authorList>
            <person name="Ellenberger Sabrina"/>
        </authorList>
    </citation>
    <scope>NUCLEOTIDE SEQUENCE [LARGE SCALE GENOMIC DNA]</scope>
    <source>
        <strain evidence="2 3">CBS 412.66</strain>
    </source>
</reference>
<gene>
    <name evidence="2" type="primary">PARPA_09951.1 scaffold 39144</name>
</gene>
<proteinExistence type="predicted"/>
<evidence type="ECO:0008006" key="4">
    <source>
        <dbReference type="Google" id="ProtNLM"/>
    </source>
</evidence>
<name>A0A0B7NE66_9FUNG</name>
<feature type="region of interest" description="Disordered" evidence="1">
    <location>
        <begin position="48"/>
        <end position="79"/>
    </location>
</feature>
<feature type="region of interest" description="Disordered" evidence="1">
    <location>
        <begin position="1"/>
        <end position="25"/>
    </location>
</feature>
<accession>A0A0B7NE66</accession>
<protein>
    <recommendedName>
        <fullName evidence="4">Endonuclease/exonuclease/phosphatase domain-containing protein</fullName>
    </recommendedName>
</protein>
<keyword evidence="3" id="KW-1185">Reference proteome</keyword>
<evidence type="ECO:0000256" key="1">
    <source>
        <dbReference type="SAM" id="MobiDB-lite"/>
    </source>
</evidence>
<evidence type="ECO:0000313" key="2">
    <source>
        <dbReference type="EMBL" id="CEP15711.1"/>
    </source>
</evidence>
<evidence type="ECO:0000313" key="3">
    <source>
        <dbReference type="Proteomes" id="UP000054107"/>
    </source>
</evidence>
<sequence>MASSRKNLKGTRNTNTPGNNANSSRLWSHVVGNQSSIFSCHSSIEENSGHIDPVTVDDNNSDMEDDSERPTPQGSAASKYATRTDEFFSKILHQLTTLYVPVFILGDFNYDTTNDAIQRLYPNWLPFIRTHFIDCFEDANQPTFFSNIGSRSTIDYIYFSASAHTFAKSVKQTYMPYDWTDHELLSILYQLDFDNESSTRRGRGAWKANPFLGNEEIKTFTRSFQLDRNSWRQRSIKKLQSKYNRILRDYKNTGILSLLLPSLETLLGKLQEEQAAIDVLKAGKYWKGNNEKSAGVFRRLADVRASQREIPPLHNEETGALTSSHDEQVEVIHRFYSQLYAPSAPDPYATTILLSSDTARDVHRRLSPEQQNALMAPIEIEEIIELSVRASLTSSPGGDGLPYGILRLFLKHPAVASLTTTVYNAALKNASFPATWSLSLMTLIPKKGDPSQLTNLRPIQLVCTENHQSLPIGVYAWQVYRSEWLNGANDSGKCFLLL</sequence>
<dbReference type="PANTHER" id="PTHR19446">
    <property type="entry name" value="REVERSE TRANSCRIPTASES"/>
    <property type="match status" value="1"/>
</dbReference>
<dbReference type="Proteomes" id="UP000054107">
    <property type="component" value="Unassembled WGS sequence"/>
</dbReference>
<dbReference type="EMBL" id="LN732614">
    <property type="protein sequence ID" value="CEP15711.1"/>
    <property type="molecule type" value="Genomic_DNA"/>
</dbReference>
<organism evidence="2 3">
    <name type="scientific">Parasitella parasitica</name>
    <dbReference type="NCBI Taxonomy" id="35722"/>
    <lineage>
        <taxon>Eukaryota</taxon>
        <taxon>Fungi</taxon>
        <taxon>Fungi incertae sedis</taxon>
        <taxon>Mucoromycota</taxon>
        <taxon>Mucoromycotina</taxon>
        <taxon>Mucoromycetes</taxon>
        <taxon>Mucorales</taxon>
        <taxon>Mucorineae</taxon>
        <taxon>Mucoraceae</taxon>
        <taxon>Parasitella</taxon>
    </lineage>
</organism>
<dbReference type="OrthoDB" id="5598377at2759"/>
<dbReference type="Gene3D" id="3.60.10.10">
    <property type="entry name" value="Endonuclease/exonuclease/phosphatase"/>
    <property type="match status" value="1"/>
</dbReference>
<dbReference type="InterPro" id="IPR036691">
    <property type="entry name" value="Endo/exonu/phosph_ase_sf"/>
</dbReference>